<protein>
    <submittedName>
        <fullName evidence="5">2S SEED STORAGE PROTEIN 1-RELATED</fullName>
    </submittedName>
</protein>
<name>A0A9Q0TE01_9ROSI</name>
<reference evidence="5" key="1">
    <citation type="submission" date="2022-11" db="EMBL/GenBank/DDBJ databases">
        <authorList>
            <person name="Hyden B.L."/>
            <person name="Feng K."/>
            <person name="Yates T."/>
            <person name="Jawdy S."/>
            <person name="Smart L.B."/>
            <person name="Muchero W."/>
        </authorList>
    </citation>
    <scope>NUCLEOTIDE SEQUENCE</scope>
    <source>
        <tissue evidence="5">Shoot tip</tissue>
    </source>
</reference>
<keyword evidence="4" id="KW-1133">Transmembrane helix</keyword>
<keyword evidence="2" id="KW-0732">Signal</keyword>
<dbReference type="AlphaFoldDB" id="A0A9Q0TE01"/>
<evidence type="ECO:0000313" key="5">
    <source>
        <dbReference type="EMBL" id="KAJ6709898.1"/>
    </source>
</evidence>
<gene>
    <name evidence="5" type="ORF">OIU74_010907</name>
</gene>
<sequence>MHSSESPIKTRCTHHLIHPPELPLTFSPAKMARFFIVAAALASLLLALIGNASSYRTTVTTVEFDDQSSRGRSGSCQEQIRRAELGSCEQYVSQSRPRIALRGTHSSRGDQGHAQQCCQQMIRQVDRQCQCDALRSMIEEQTQQQQRRRPEQEETTEVMRRATEIQRQCGLPDCQSQSIWF</sequence>
<dbReference type="SUPFAM" id="SSF47699">
    <property type="entry name" value="Bifunctional inhibitor/lipid-transfer protein/seed storage 2S albumin"/>
    <property type="match status" value="1"/>
</dbReference>
<evidence type="ECO:0000256" key="3">
    <source>
        <dbReference type="ARBA" id="ARBA00023157"/>
    </source>
</evidence>
<accession>A0A9Q0TE01</accession>
<evidence type="ECO:0000256" key="4">
    <source>
        <dbReference type="SAM" id="Phobius"/>
    </source>
</evidence>
<proteinExistence type="inferred from homology"/>
<keyword evidence="4" id="KW-0812">Transmembrane</keyword>
<feature type="transmembrane region" description="Helical" evidence="4">
    <location>
        <begin position="31"/>
        <end position="49"/>
    </location>
</feature>
<dbReference type="Gene3D" id="1.10.110.10">
    <property type="entry name" value="Plant lipid-transfer and hydrophobic proteins"/>
    <property type="match status" value="1"/>
</dbReference>
<dbReference type="GO" id="GO:0045735">
    <property type="term" value="F:nutrient reservoir activity"/>
    <property type="evidence" value="ECO:0007669"/>
    <property type="project" value="InterPro"/>
</dbReference>
<evidence type="ECO:0000313" key="6">
    <source>
        <dbReference type="Proteomes" id="UP001151752"/>
    </source>
</evidence>
<dbReference type="InterPro" id="IPR000617">
    <property type="entry name" value="Napin/2SS/CON"/>
</dbReference>
<keyword evidence="4" id="KW-0472">Membrane</keyword>
<keyword evidence="6" id="KW-1185">Reference proteome</keyword>
<comment type="similarity">
    <text evidence="1">Belongs to the 2S seed storage albumins family.</text>
</comment>
<reference evidence="5" key="2">
    <citation type="journal article" date="2023" name="Int. J. Mol. Sci.">
        <title>De Novo Assembly and Annotation of 11 Diverse Shrub Willow (Salix) Genomes Reveals Novel Gene Organization in Sex-Linked Regions.</title>
        <authorList>
            <person name="Hyden B."/>
            <person name="Feng K."/>
            <person name="Yates T.B."/>
            <person name="Jawdy S."/>
            <person name="Cereghino C."/>
            <person name="Smart L.B."/>
            <person name="Muchero W."/>
        </authorList>
    </citation>
    <scope>NUCLEOTIDE SEQUENCE</scope>
    <source>
        <tissue evidence="5">Shoot tip</tissue>
    </source>
</reference>
<organism evidence="5 6">
    <name type="scientific">Salix koriyanagi</name>
    <dbReference type="NCBI Taxonomy" id="2511006"/>
    <lineage>
        <taxon>Eukaryota</taxon>
        <taxon>Viridiplantae</taxon>
        <taxon>Streptophyta</taxon>
        <taxon>Embryophyta</taxon>
        <taxon>Tracheophyta</taxon>
        <taxon>Spermatophyta</taxon>
        <taxon>Magnoliopsida</taxon>
        <taxon>eudicotyledons</taxon>
        <taxon>Gunneridae</taxon>
        <taxon>Pentapetalae</taxon>
        <taxon>rosids</taxon>
        <taxon>fabids</taxon>
        <taxon>Malpighiales</taxon>
        <taxon>Salicaceae</taxon>
        <taxon>Saliceae</taxon>
        <taxon>Salix</taxon>
    </lineage>
</organism>
<dbReference type="PANTHER" id="PTHR35496:SF20">
    <property type="entry name" value="2S SEED STORAGE PROTEIN 1-RELATED"/>
    <property type="match status" value="1"/>
</dbReference>
<evidence type="ECO:0000256" key="1">
    <source>
        <dbReference type="ARBA" id="ARBA00008262"/>
    </source>
</evidence>
<dbReference type="EMBL" id="JAPFFM010000015">
    <property type="protein sequence ID" value="KAJ6709898.1"/>
    <property type="molecule type" value="Genomic_DNA"/>
</dbReference>
<keyword evidence="3" id="KW-1015">Disulfide bond</keyword>
<comment type="caution">
    <text evidence="5">The sequence shown here is derived from an EMBL/GenBank/DDBJ whole genome shotgun (WGS) entry which is preliminary data.</text>
</comment>
<dbReference type="Proteomes" id="UP001151752">
    <property type="component" value="Chromosome 2"/>
</dbReference>
<dbReference type="PANTHER" id="PTHR35496">
    <property type="entry name" value="2S SEED STORAGE PROTEIN 1-RELATED"/>
    <property type="match status" value="1"/>
</dbReference>
<evidence type="ECO:0000256" key="2">
    <source>
        <dbReference type="ARBA" id="ARBA00022729"/>
    </source>
</evidence>
<dbReference type="InterPro" id="IPR036312">
    <property type="entry name" value="Bifun_inhib/LTP/seed_sf"/>
</dbReference>